<accession>A0A8S5SJ11</accession>
<reference evidence="2" key="1">
    <citation type="journal article" date="2021" name="Proc. Natl. Acad. Sci. U.S.A.">
        <title>A Catalog of Tens of Thousands of Viruses from Human Metagenomes Reveals Hidden Associations with Chronic Diseases.</title>
        <authorList>
            <person name="Tisza M.J."/>
            <person name="Buck C.B."/>
        </authorList>
    </citation>
    <scope>NUCLEOTIDE SEQUENCE</scope>
    <source>
        <strain evidence="2">CtFIm6</strain>
    </source>
</reference>
<organism evidence="2">
    <name type="scientific">Siphoviridae sp. ctFIm6</name>
    <dbReference type="NCBI Taxonomy" id="2827818"/>
    <lineage>
        <taxon>Viruses</taxon>
        <taxon>Duplodnaviria</taxon>
        <taxon>Heunggongvirae</taxon>
        <taxon>Uroviricota</taxon>
        <taxon>Caudoviricetes</taxon>
    </lineage>
</organism>
<evidence type="ECO:0000313" key="2">
    <source>
        <dbReference type="EMBL" id="DAF51052.1"/>
    </source>
</evidence>
<dbReference type="EMBL" id="BK032608">
    <property type="protein sequence ID" value="DAF51052.1"/>
    <property type="molecule type" value="Genomic_DNA"/>
</dbReference>
<proteinExistence type="predicted"/>
<protein>
    <submittedName>
        <fullName evidence="2">Uncharacterized protein</fullName>
    </submittedName>
</protein>
<name>A0A8S5SJ11_9CAUD</name>
<sequence length="33" mass="3473">MPGGSADPPAPFFPPGAGGRRRHPADLRSTSRR</sequence>
<evidence type="ECO:0000256" key="1">
    <source>
        <dbReference type="SAM" id="MobiDB-lite"/>
    </source>
</evidence>
<feature type="region of interest" description="Disordered" evidence="1">
    <location>
        <begin position="1"/>
        <end position="33"/>
    </location>
</feature>